<accession>A0A1E5HB89</accession>
<feature type="transmembrane region" description="Helical" evidence="1">
    <location>
        <begin position="219"/>
        <end position="236"/>
    </location>
</feature>
<keyword evidence="1" id="KW-1133">Transmembrane helix</keyword>
<evidence type="ECO:0000256" key="1">
    <source>
        <dbReference type="SAM" id="Phobius"/>
    </source>
</evidence>
<evidence type="ECO:0000313" key="2">
    <source>
        <dbReference type="EMBL" id="OEG22096.1"/>
    </source>
</evidence>
<keyword evidence="1" id="KW-0472">Membrane</keyword>
<feature type="transmembrane region" description="Helical" evidence="1">
    <location>
        <begin position="71"/>
        <end position="89"/>
    </location>
</feature>
<dbReference type="Proteomes" id="UP000094469">
    <property type="component" value="Unassembled WGS sequence"/>
</dbReference>
<comment type="caution">
    <text evidence="2">The sequence shown here is derived from an EMBL/GenBank/DDBJ whole genome shotgun (WGS) entry which is preliminary data.</text>
</comment>
<gene>
    <name evidence="2" type="ORF">BCR24_05180</name>
</gene>
<feature type="transmembrane region" description="Helical" evidence="1">
    <location>
        <begin position="245"/>
        <end position="264"/>
    </location>
</feature>
<dbReference type="EMBL" id="MIKC01000034">
    <property type="protein sequence ID" value="OEG22096.1"/>
    <property type="molecule type" value="Genomic_DNA"/>
</dbReference>
<dbReference type="STRING" id="1131292.BCR24_05180"/>
<dbReference type="Pfam" id="PF05857">
    <property type="entry name" value="TraX"/>
    <property type="match status" value="2"/>
</dbReference>
<dbReference type="AlphaFoldDB" id="A0A1E5HB89"/>
<evidence type="ECO:0000313" key="3">
    <source>
        <dbReference type="Proteomes" id="UP000094469"/>
    </source>
</evidence>
<keyword evidence="3" id="KW-1185">Reference proteome</keyword>
<feature type="transmembrane region" description="Helical" evidence="1">
    <location>
        <begin position="36"/>
        <end position="59"/>
    </location>
</feature>
<organism evidence="2 3">
    <name type="scientific">Enterococcus ureilyticus</name>
    <dbReference type="NCBI Taxonomy" id="1131292"/>
    <lineage>
        <taxon>Bacteria</taxon>
        <taxon>Bacillati</taxon>
        <taxon>Bacillota</taxon>
        <taxon>Bacilli</taxon>
        <taxon>Lactobacillales</taxon>
        <taxon>Enterococcaceae</taxon>
        <taxon>Enterococcus</taxon>
    </lineage>
</organism>
<feature type="transmembrane region" description="Helical" evidence="1">
    <location>
        <begin position="101"/>
        <end position="121"/>
    </location>
</feature>
<protein>
    <recommendedName>
        <fullName evidence="4">Conjugal transfer protein TraX</fullName>
    </recommendedName>
</protein>
<feature type="transmembrane region" description="Helical" evidence="1">
    <location>
        <begin position="195"/>
        <end position="213"/>
    </location>
</feature>
<dbReference type="RefSeq" id="WP_069640654.1">
    <property type="nucleotide sequence ID" value="NZ_JAFBEZ010000021.1"/>
</dbReference>
<evidence type="ECO:0008006" key="4">
    <source>
        <dbReference type="Google" id="ProtNLM"/>
    </source>
</evidence>
<feature type="transmembrane region" description="Helical" evidence="1">
    <location>
        <begin position="168"/>
        <end position="188"/>
    </location>
</feature>
<name>A0A1E5HB89_9ENTE</name>
<proteinExistence type="predicted"/>
<feature type="transmembrane region" description="Helical" evidence="1">
    <location>
        <begin position="133"/>
        <end position="153"/>
    </location>
</feature>
<keyword evidence="1" id="KW-0812">Transmembrane</keyword>
<dbReference type="InterPro" id="IPR008875">
    <property type="entry name" value="TraX"/>
</dbReference>
<reference evidence="3" key="1">
    <citation type="submission" date="2016-09" db="EMBL/GenBank/DDBJ databases">
        <authorList>
            <person name="Gulvik C.A."/>
        </authorList>
    </citation>
    <scope>NUCLEOTIDE SEQUENCE [LARGE SCALE GENOMIC DNA]</scope>
    <source>
        <strain evidence="3">LMG 26676</strain>
    </source>
</reference>
<sequence length="265" mass="30337">MNTTKGLSGNQLKIIGIVLMTINHLDLLFYPNLEHIPWLNFLVLFAGPAVAPLFIFLSSEGYYYTRNKQKYLFTLLLGFWGMSLVKFLLTHLLNLSVDYENLLFMNIFGGIFQAVLAMYLYDSIVKHFKEKKRIIAILLICLLVLLLSSLFWMSSVSNPMYLKIGMDIVPVVVEGAPILPLMGLLFHIFRNNKKIILLIALLFVLPNSIIDLLSNGLSGSMWSALLLPLFILFYNGQRGNGPNKYFFYIYYPLHIAFFVLINYVS</sequence>